<evidence type="ECO:0000259" key="6">
    <source>
        <dbReference type="PROSITE" id="PS50089"/>
    </source>
</evidence>
<evidence type="ECO:0000256" key="1">
    <source>
        <dbReference type="ARBA" id="ARBA00022723"/>
    </source>
</evidence>
<dbReference type="Proteomes" id="UP000053872">
    <property type="component" value="Unassembled WGS sequence"/>
</dbReference>
<keyword evidence="2 4" id="KW-0863">Zinc-finger</keyword>
<dbReference type="InterPro" id="IPR001841">
    <property type="entry name" value="Znf_RING"/>
</dbReference>
<dbReference type="EMBL" id="AKCR02000011">
    <property type="protein sequence ID" value="PKK29425.1"/>
    <property type="molecule type" value="Genomic_DNA"/>
</dbReference>
<evidence type="ECO:0000256" key="3">
    <source>
        <dbReference type="ARBA" id="ARBA00022833"/>
    </source>
</evidence>
<protein>
    <submittedName>
        <fullName evidence="7">PHD and RING finger domain-containing protein 1-like</fullName>
    </submittedName>
</protein>
<evidence type="ECO:0000313" key="8">
    <source>
        <dbReference type="Proteomes" id="UP000053872"/>
    </source>
</evidence>
<keyword evidence="3" id="KW-0862">Zinc</keyword>
<dbReference type="PROSITE" id="PS00518">
    <property type="entry name" value="ZF_RING_1"/>
    <property type="match status" value="1"/>
</dbReference>
<dbReference type="SMART" id="SM00184">
    <property type="entry name" value="RING"/>
    <property type="match status" value="1"/>
</dbReference>
<accession>A0A2I0MIB7</accession>
<feature type="compositionally biased region" description="Acidic residues" evidence="5">
    <location>
        <begin position="34"/>
        <end position="79"/>
    </location>
</feature>
<dbReference type="SUPFAM" id="SSF57850">
    <property type="entry name" value="RING/U-box"/>
    <property type="match status" value="1"/>
</dbReference>
<feature type="domain" description="RING-type" evidence="6">
    <location>
        <begin position="109"/>
        <end position="150"/>
    </location>
</feature>
<dbReference type="CDD" id="cd16635">
    <property type="entry name" value="mRING-HC-C3HC3D_PHRF1"/>
    <property type="match status" value="1"/>
</dbReference>
<proteinExistence type="predicted"/>
<dbReference type="STRING" id="8932.A0A2I0MIB7"/>
<dbReference type="InterPro" id="IPR047157">
    <property type="entry name" value="PHRF1/Atg35"/>
</dbReference>
<dbReference type="PANTHER" id="PTHR12618:SF20">
    <property type="entry name" value="PHD AND RING FINGER DOMAIN-CONTAINING PROTEIN 1"/>
    <property type="match status" value="1"/>
</dbReference>
<reference evidence="7 8" key="1">
    <citation type="journal article" date="2013" name="Science">
        <title>Genomic diversity and evolution of the head crest in the rock pigeon.</title>
        <authorList>
            <person name="Shapiro M.D."/>
            <person name="Kronenberg Z."/>
            <person name="Li C."/>
            <person name="Domyan E.T."/>
            <person name="Pan H."/>
            <person name="Campbell M."/>
            <person name="Tan H."/>
            <person name="Huff C.D."/>
            <person name="Hu H."/>
            <person name="Vickrey A.I."/>
            <person name="Nielsen S.C."/>
            <person name="Stringham S.A."/>
            <person name="Hu H."/>
            <person name="Willerslev E."/>
            <person name="Gilbert M.T."/>
            <person name="Yandell M."/>
            <person name="Zhang G."/>
            <person name="Wang J."/>
        </authorList>
    </citation>
    <scope>NUCLEOTIDE SEQUENCE [LARGE SCALE GENOMIC DNA]</scope>
    <source>
        <tissue evidence="7">Blood</tissue>
    </source>
</reference>
<dbReference type="InterPro" id="IPR013083">
    <property type="entry name" value="Znf_RING/FYVE/PHD"/>
</dbReference>
<keyword evidence="1" id="KW-0479">Metal-binding</keyword>
<dbReference type="AlphaFoldDB" id="A0A2I0MIB7"/>
<evidence type="ECO:0000256" key="2">
    <source>
        <dbReference type="ARBA" id="ARBA00022771"/>
    </source>
</evidence>
<dbReference type="GO" id="GO:0008270">
    <property type="term" value="F:zinc ion binding"/>
    <property type="evidence" value="ECO:0007669"/>
    <property type="project" value="UniProtKB-KW"/>
</dbReference>
<comment type="caution">
    <text evidence="7">The sequence shown here is derived from an EMBL/GenBank/DDBJ whole genome shotgun (WGS) entry which is preliminary data.</text>
</comment>
<dbReference type="Pfam" id="PF13639">
    <property type="entry name" value="zf-RING_2"/>
    <property type="match status" value="1"/>
</dbReference>
<gene>
    <name evidence="7" type="ORF">A306_00004591</name>
</gene>
<evidence type="ECO:0000313" key="7">
    <source>
        <dbReference type="EMBL" id="PKK29425.1"/>
    </source>
</evidence>
<organism evidence="7 8">
    <name type="scientific">Columba livia</name>
    <name type="common">Rock dove</name>
    <dbReference type="NCBI Taxonomy" id="8932"/>
    <lineage>
        <taxon>Eukaryota</taxon>
        <taxon>Metazoa</taxon>
        <taxon>Chordata</taxon>
        <taxon>Craniata</taxon>
        <taxon>Vertebrata</taxon>
        <taxon>Euteleostomi</taxon>
        <taxon>Archelosauria</taxon>
        <taxon>Archosauria</taxon>
        <taxon>Dinosauria</taxon>
        <taxon>Saurischia</taxon>
        <taxon>Theropoda</taxon>
        <taxon>Coelurosauria</taxon>
        <taxon>Aves</taxon>
        <taxon>Neognathae</taxon>
        <taxon>Neoaves</taxon>
        <taxon>Columbimorphae</taxon>
        <taxon>Columbiformes</taxon>
        <taxon>Columbidae</taxon>
        <taxon>Columba</taxon>
    </lineage>
</organism>
<dbReference type="PROSITE" id="PS50089">
    <property type="entry name" value="ZF_RING_2"/>
    <property type="match status" value="1"/>
</dbReference>
<sequence length="173" mass="19273">MDDDSQDELINKNAALSKGRRPSFVLLSETESSSSEDDTGSEDEDDDTEEEGGEDDNGESEDEDLDFEDDDEEEEEETEATVKGLADSQKLETHVRRVGVSSDEDGETCPICLNTFTDQPVGTPENCSHFFCLDCIVEWSKNANSCPVDRICFNYIIIRAHFGGKILEKVLLM</sequence>
<feature type="region of interest" description="Disordered" evidence="5">
    <location>
        <begin position="1"/>
        <end position="88"/>
    </location>
</feature>
<dbReference type="InterPro" id="IPR017907">
    <property type="entry name" value="Znf_RING_CS"/>
</dbReference>
<dbReference type="Gene3D" id="3.30.40.10">
    <property type="entry name" value="Zinc/RING finger domain, C3HC4 (zinc finger)"/>
    <property type="match status" value="1"/>
</dbReference>
<dbReference type="PANTHER" id="PTHR12618">
    <property type="entry name" value="PHD AND RING FINGER DOMAIN-CONTAINING PROTEIN 1"/>
    <property type="match status" value="1"/>
</dbReference>
<dbReference type="InParanoid" id="A0A2I0MIB7"/>
<name>A0A2I0MIB7_COLLI</name>
<evidence type="ECO:0000256" key="5">
    <source>
        <dbReference type="SAM" id="MobiDB-lite"/>
    </source>
</evidence>
<evidence type="ECO:0000256" key="4">
    <source>
        <dbReference type="PROSITE-ProRule" id="PRU00175"/>
    </source>
</evidence>
<keyword evidence="8" id="KW-1185">Reference proteome</keyword>